<reference evidence="1" key="1">
    <citation type="journal article" date="2025" name="Int. J. Syst. Evol. Microbiol.">
        <title>Inconstantimicrobium mannanitabidum sp. nov., a novel member of the family Clostridiaceae isolated from anoxic soil under the treatment of reductive soil disinfestation.</title>
        <authorList>
            <person name="Ueki A."/>
            <person name="Tonouchi A."/>
            <person name="Honma S."/>
            <person name="Kaku N."/>
            <person name="Ueki K."/>
        </authorList>
    </citation>
    <scope>NUCLEOTIDE SEQUENCE</scope>
    <source>
        <strain evidence="1">TW13</strain>
    </source>
</reference>
<comment type="caution">
    <text evidence="1">The sequence shown here is derived from an EMBL/GenBank/DDBJ whole genome shotgun (WGS) entry which is preliminary data.</text>
</comment>
<sequence length="424" mass="46561">MDLAMHSLKSIAAAIVEPTSTLILITLSVIFYFKNRRNTLMQKMIMGDQLESPLELTLSQIVLGIFAGTVGSIILTYLGVAFNENSGIELLFLISILLMFYKPRLFCFSYSASILGFLALIINAFYSMENMTSSISVNVVALMTFVGVLHILEGILVAFDGHKGSIPVFSNKNGKISGGFALKRYWPMPVALLFILNGSSTVGQSVISTPSWWPLIQHNTMVSILAVGTIQIASLYGVIGYSSYTFTMTKREKCKLSGVCISLYGIALTAVAQIADIGIIGQLIVLVFAPIGHELMLHIQRKIEDARTPLYISDENGICILEVLPNSVADELNLRSGDRILTINNNDIPNEKSIYKIINESSIGIQLEVKKVNGKLETLLIEPLRGKRLGVILVPKAVALDEAIPFDKAKFQDILDKLKKTNKK</sequence>
<name>A0ACB5RG34_9CLOT</name>
<protein>
    <submittedName>
        <fullName evidence="1">Membrane protein</fullName>
    </submittedName>
</protein>
<accession>A0ACB5RG34</accession>
<evidence type="ECO:0000313" key="1">
    <source>
        <dbReference type="EMBL" id="GKX68043.1"/>
    </source>
</evidence>
<dbReference type="Proteomes" id="UP001058074">
    <property type="component" value="Unassembled WGS sequence"/>
</dbReference>
<dbReference type="EMBL" id="BROD01000001">
    <property type="protein sequence ID" value="GKX68043.1"/>
    <property type="molecule type" value="Genomic_DNA"/>
</dbReference>
<evidence type="ECO:0000313" key="2">
    <source>
        <dbReference type="Proteomes" id="UP001058074"/>
    </source>
</evidence>
<proteinExistence type="predicted"/>
<keyword evidence="2" id="KW-1185">Reference proteome</keyword>
<gene>
    <name evidence="1" type="ORF">rsdtw13_33010</name>
</gene>
<organism evidence="1 2">
    <name type="scientific">Inconstantimicrobium mannanitabidum</name>
    <dbReference type="NCBI Taxonomy" id="1604901"/>
    <lineage>
        <taxon>Bacteria</taxon>
        <taxon>Bacillati</taxon>
        <taxon>Bacillota</taxon>
        <taxon>Clostridia</taxon>
        <taxon>Eubacteriales</taxon>
        <taxon>Clostridiaceae</taxon>
        <taxon>Inconstantimicrobium</taxon>
    </lineage>
</organism>